<keyword evidence="3" id="KW-0690">Ribosome biogenesis</keyword>
<dbReference type="InterPro" id="IPR016484">
    <property type="entry name" value="GTPase_Der"/>
</dbReference>
<dbReference type="GO" id="GO:0005525">
    <property type="term" value="F:GTP binding"/>
    <property type="evidence" value="ECO:0007669"/>
    <property type="project" value="UniProtKB-KW"/>
</dbReference>
<dbReference type="GO" id="GO:0042254">
    <property type="term" value="P:ribosome biogenesis"/>
    <property type="evidence" value="ECO:0007669"/>
    <property type="project" value="UniProtKB-KW"/>
</dbReference>
<dbReference type="Gene3D" id="3.40.50.300">
    <property type="entry name" value="P-loop containing nucleotide triphosphate hydrolases"/>
    <property type="match status" value="2"/>
</dbReference>
<dbReference type="EMBL" id="JACNJD010000276">
    <property type="protein sequence ID" value="MBC8178366.1"/>
    <property type="molecule type" value="Genomic_DNA"/>
</dbReference>
<dbReference type="Proteomes" id="UP000650524">
    <property type="component" value="Unassembled WGS sequence"/>
</dbReference>
<evidence type="ECO:0000259" key="9">
    <source>
        <dbReference type="PROSITE" id="PS51712"/>
    </source>
</evidence>
<dbReference type="FunFam" id="3.40.50.300:FF:000040">
    <property type="entry name" value="GTPase Der"/>
    <property type="match status" value="1"/>
</dbReference>
<dbReference type="GO" id="GO:0043022">
    <property type="term" value="F:ribosome binding"/>
    <property type="evidence" value="ECO:0007669"/>
    <property type="project" value="TreeGrafter"/>
</dbReference>
<evidence type="ECO:0000256" key="4">
    <source>
        <dbReference type="ARBA" id="ARBA00022737"/>
    </source>
</evidence>
<evidence type="ECO:0000256" key="6">
    <source>
        <dbReference type="ARBA" id="ARBA00023134"/>
    </source>
</evidence>
<dbReference type="CDD" id="cd01895">
    <property type="entry name" value="EngA2"/>
    <property type="match status" value="1"/>
</dbReference>
<feature type="domain" description="EngA-type G" evidence="9">
    <location>
        <begin position="66"/>
        <end position="241"/>
    </location>
</feature>
<evidence type="ECO:0000256" key="8">
    <source>
        <dbReference type="PROSITE-ProRule" id="PRU01049"/>
    </source>
</evidence>
<dbReference type="NCBIfam" id="TIGR00231">
    <property type="entry name" value="small_GTP"/>
    <property type="match status" value="1"/>
</dbReference>
<name>A0A8J6N1Z7_9DELT</name>
<dbReference type="Pfam" id="PF14714">
    <property type="entry name" value="KH_dom-like"/>
    <property type="match status" value="1"/>
</dbReference>
<dbReference type="FunFam" id="3.30.300.20:FF:000004">
    <property type="entry name" value="GTPase Der"/>
    <property type="match status" value="1"/>
</dbReference>
<evidence type="ECO:0000313" key="10">
    <source>
        <dbReference type="EMBL" id="MBC8178366.1"/>
    </source>
</evidence>
<proteinExistence type="inferred from homology"/>
<feature type="non-terminal residue" evidence="10">
    <location>
        <position position="1"/>
    </location>
</feature>
<dbReference type="AlphaFoldDB" id="A0A8J6N1Z7"/>
<dbReference type="InterPro" id="IPR032859">
    <property type="entry name" value="KH_dom-like"/>
</dbReference>
<keyword evidence="4" id="KW-0677">Repeat</keyword>
<dbReference type="PROSITE" id="PS51712">
    <property type="entry name" value="G_ENGA"/>
    <property type="match status" value="1"/>
</dbReference>
<dbReference type="Gene3D" id="3.30.300.20">
    <property type="match status" value="1"/>
</dbReference>
<evidence type="ECO:0000256" key="7">
    <source>
        <dbReference type="ARBA" id="ARBA00032345"/>
    </source>
</evidence>
<protein>
    <recommendedName>
        <fullName evidence="2">GTPase Der</fullName>
    </recommendedName>
    <alternativeName>
        <fullName evidence="7">GTP-binding protein EngA</fullName>
    </alternativeName>
</protein>
<dbReference type="InterPro" id="IPR031166">
    <property type="entry name" value="G_ENGA"/>
</dbReference>
<dbReference type="InterPro" id="IPR027417">
    <property type="entry name" value="P-loop_NTPase"/>
</dbReference>
<dbReference type="PANTHER" id="PTHR43834">
    <property type="entry name" value="GTPASE DER"/>
    <property type="match status" value="1"/>
</dbReference>
<dbReference type="SUPFAM" id="SSF52540">
    <property type="entry name" value="P-loop containing nucleoside triphosphate hydrolases"/>
    <property type="match status" value="1"/>
</dbReference>
<reference evidence="10 11" key="1">
    <citation type="submission" date="2020-08" db="EMBL/GenBank/DDBJ databases">
        <title>Bridging the membrane lipid divide: bacteria of the FCB group superphylum have the potential to synthesize archaeal ether lipids.</title>
        <authorList>
            <person name="Villanueva L."/>
            <person name="Von Meijenfeldt F.A.B."/>
            <person name="Westbye A.B."/>
            <person name="Yadav S."/>
            <person name="Hopmans E.C."/>
            <person name="Dutilh B.E."/>
            <person name="Sinninghe Damste J.S."/>
        </authorList>
    </citation>
    <scope>NUCLEOTIDE SEQUENCE [LARGE SCALE GENOMIC DNA]</scope>
    <source>
        <strain evidence="10">NIOZ-UU27</strain>
    </source>
</reference>
<evidence type="ECO:0000256" key="3">
    <source>
        <dbReference type="ARBA" id="ARBA00022517"/>
    </source>
</evidence>
<comment type="similarity">
    <text evidence="1 8">Belongs to the TRAFAC class TrmE-Era-EngA-EngB-Septin-like GTPase superfamily. EngA (Der) GTPase family.</text>
</comment>
<comment type="caution">
    <text evidence="10">The sequence shown here is derived from an EMBL/GenBank/DDBJ whole genome shotgun (WGS) entry which is preliminary data.</text>
</comment>
<dbReference type="NCBIfam" id="TIGR03594">
    <property type="entry name" value="GTPase_EngA"/>
    <property type="match status" value="1"/>
</dbReference>
<keyword evidence="5" id="KW-0547">Nucleotide-binding</keyword>
<evidence type="ECO:0000256" key="5">
    <source>
        <dbReference type="ARBA" id="ARBA00022741"/>
    </source>
</evidence>
<sequence>QKEVFLAVNKIDGPEHDNLALDFYKLGFKHAHPVSAAHGYGVNAFINEVVRGLSASEVEREDPNQIRVAVLGRPNAGKSSLINKILRKDRLVVSELPGTTRDTVDALFHYGEREYLLIDTAGIRRKARVKVKIDKFSMIKAIKSLDRCHVALVLLDAEEGVSDQDARIIGYAIEKGRGIILVVNKWDLIKGDVRKRRLLDNAIERQLKFISFAPRINVSALTGERVMKLFGKIDMVYDQFSKRISTGALNRSIQKVIEKHPPPWLGRGRLKFFYATQGRTRPPTFMVFVNRPDKLHFSYERFLVNQLREQFGLDCAPIRLKFRKR</sequence>
<dbReference type="InterPro" id="IPR005225">
    <property type="entry name" value="Small_GTP-bd"/>
</dbReference>
<gene>
    <name evidence="10" type="primary">der</name>
    <name evidence="10" type="ORF">H8E19_13250</name>
</gene>
<dbReference type="PANTHER" id="PTHR43834:SF6">
    <property type="entry name" value="GTPASE DER"/>
    <property type="match status" value="1"/>
</dbReference>
<keyword evidence="6" id="KW-0342">GTP-binding</keyword>
<organism evidence="10 11">
    <name type="scientific">Candidatus Desulfacyla euxinica</name>
    <dbReference type="NCBI Taxonomy" id="2841693"/>
    <lineage>
        <taxon>Bacteria</taxon>
        <taxon>Deltaproteobacteria</taxon>
        <taxon>Candidatus Desulfacyla</taxon>
    </lineage>
</organism>
<dbReference type="InterPro" id="IPR015946">
    <property type="entry name" value="KH_dom-like_a/b"/>
</dbReference>
<evidence type="ECO:0000313" key="11">
    <source>
        <dbReference type="Proteomes" id="UP000650524"/>
    </source>
</evidence>
<evidence type="ECO:0000256" key="1">
    <source>
        <dbReference type="ARBA" id="ARBA00008279"/>
    </source>
</evidence>
<dbReference type="InterPro" id="IPR006073">
    <property type="entry name" value="GTP-bd"/>
</dbReference>
<evidence type="ECO:0000256" key="2">
    <source>
        <dbReference type="ARBA" id="ARBA00020953"/>
    </source>
</evidence>
<accession>A0A8J6N1Z7</accession>
<dbReference type="Pfam" id="PF01926">
    <property type="entry name" value="MMR_HSR1"/>
    <property type="match status" value="1"/>
</dbReference>